<accession>A0A914WWC2</accession>
<feature type="region of interest" description="Disordered" evidence="1">
    <location>
        <begin position="382"/>
        <end position="419"/>
    </location>
</feature>
<dbReference type="AlphaFoldDB" id="A0A914WWC2"/>
<dbReference type="Proteomes" id="UP000887566">
    <property type="component" value="Unplaced"/>
</dbReference>
<feature type="compositionally biased region" description="Polar residues" evidence="1">
    <location>
        <begin position="410"/>
        <end position="419"/>
    </location>
</feature>
<reference evidence="4" key="1">
    <citation type="submission" date="2022-11" db="UniProtKB">
        <authorList>
            <consortium name="WormBaseParasite"/>
        </authorList>
    </citation>
    <scope>IDENTIFICATION</scope>
</reference>
<keyword evidence="2" id="KW-1133">Transmembrane helix</keyword>
<dbReference type="Pfam" id="PF17175">
    <property type="entry name" value="MOLO1"/>
    <property type="match status" value="1"/>
</dbReference>
<evidence type="ECO:0000256" key="2">
    <source>
        <dbReference type="SAM" id="Phobius"/>
    </source>
</evidence>
<keyword evidence="2" id="KW-0472">Membrane</keyword>
<name>A0A914WWC2_9BILA</name>
<proteinExistence type="predicted"/>
<evidence type="ECO:0000256" key="1">
    <source>
        <dbReference type="SAM" id="MobiDB-lite"/>
    </source>
</evidence>
<sequence>MVQLLPALLPVHRGKSARPQRSASNTAVRPFVAIISLKNVGDRKYALLFQTSTVADNFRRRRRGWRTGGTADGDGGYRFDLEGRRSDAPFPRQLYHLCSHGVVAQRIMLSVRSCFILFGALVAVHITAVRSNLLDDYHTCKAQGFADSTLVCDVDGLLSNETVSKLEKTLLNIQTSIECQCADIELCYRHPNNSVRTAYMVVLIATTSEKTANEDLNDTSRTIYYDAKLGRSGCDNGMLVVYIKDTKKIATYRGPLTYGLLTNEEMQKLYARAQKSPDDENGLELLFRGYKYELDQTSRYQIGSYAPIVGMAIALVLILVAVALLVGLFCSGLCVCCCGKKKRDKYLVDTSTYRKTIEPVYIVTEPSELITNAPEVIYSAPYTRSSTPSRGPNALEKVDPPFLDPHRPTEVQTRTEMIE</sequence>
<dbReference type="Gene3D" id="3.10.310.50">
    <property type="match status" value="1"/>
</dbReference>
<evidence type="ECO:0000313" key="4">
    <source>
        <dbReference type="WBParaSite" id="PSAMB.scaffold5501size11546.g26774.t1"/>
    </source>
</evidence>
<feature type="compositionally biased region" description="Basic and acidic residues" evidence="1">
    <location>
        <begin position="396"/>
        <end position="409"/>
    </location>
</feature>
<dbReference type="PANTHER" id="PTHR33748">
    <property type="entry name" value="PROTEIN CBG04600"/>
    <property type="match status" value="1"/>
</dbReference>
<dbReference type="GO" id="GO:0005892">
    <property type="term" value="C:acetylcholine-gated channel complex"/>
    <property type="evidence" value="ECO:0007669"/>
    <property type="project" value="InterPro"/>
</dbReference>
<dbReference type="PANTHER" id="PTHR33748:SF5">
    <property type="entry name" value="GROUND-LIKE DOMAIN-CONTAINING PROTEIN"/>
    <property type="match status" value="1"/>
</dbReference>
<feature type="transmembrane region" description="Helical" evidence="2">
    <location>
        <begin position="305"/>
        <end position="338"/>
    </location>
</feature>
<keyword evidence="2" id="KW-0812">Transmembrane</keyword>
<evidence type="ECO:0000313" key="3">
    <source>
        <dbReference type="Proteomes" id="UP000887566"/>
    </source>
</evidence>
<dbReference type="InterPro" id="IPR033438">
    <property type="entry name" value="MOLO1"/>
</dbReference>
<keyword evidence="3" id="KW-1185">Reference proteome</keyword>
<dbReference type="WBParaSite" id="PSAMB.scaffold5501size11546.g26774.t1">
    <property type="protein sequence ID" value="PSAMB.scaffold5501size11546.g26774.t1"/>
    <property type="gene ID" value="PSAMB.scaffold5501size11546.g26774"/>
</dbReference>
<organism evidence="3 4">
    <name type="scientific">Plectus sambesii</name>
    <dbReference type="NCBI Taxonomy" id="2011161"/>
    <lineage>
        <taxon>Eukaryota</taxon>
        <taxon>Metazoa</taxon>
        <taxon>Ecdysozoa</taxon>
        <taxon>Nematoda</taxon>
        <taxon>Chromadorea</taxon>
        <taxon>Plectida</taxon>
        <taxon>Plectina</taxon>
        <taxon>Plectoidea</taxon>
        <taxon>Plectidae</taxon>
        <taxon>Plectus</taxon>
    </lineage>
</organism>
<protein>
    <submittedName>
        <fullName evidence="4">Uncharacterized protein</fullName>
    </submittedName>
</protein>